<evidence type="ECO:0000256" key="1">
    <source>
        <dbReference type="SAM" id="MobiDB-lite"/>
    </source>
</evidence>
<organism evidence="2 3">
    <name type="scientific">Setaria italica</name>
    <name type="common">Foxtail millet</name>
    <name type="synonym">Panicum italicum</name>
    <dbReference type="NCBI Taxonomy" id="4555"/>
    <lineage>
        <taxon>Eukaryota</taxon>
        <taxon>Viridiplantae</taxon>
        <taxon>Streptophyta</taxon>
        <taxon>Embryophyta</taxon>
        <taxon>Tracheophyta</taxon>
        <taxon>Spermatophyta</taxon>
        <taxon>Magnoliopsida</taxon>
        <taxon>Liliopsida</taxon>
        <taxon>Poales</taxon>
        <taxon>Poaceae</taxon>
        <taxon>PACMAD clade</taxon>
        <taxon>Panicoideae</taxon>
        <taxon>Panicodae</taxon>
        <taxon>Paniceae</taxon>
        <taxon>Cenchrinae</taxon>
        <taxon>Setaria</taxon>
    </lineage>
</organism>
<dbReference type="FunCoup" id="A0A0Q3V6X0">
    <property type="interactions" value="5"/>
</dbReference>
<evidence type="ECO:0000313" key="2">
    <source>
        <dbReference type="EnsemblPlants" id="KQL04683"/>
    </source>
</evidence>
<feature type="compositionally biased region" description="Low complexity" evidence="1">
    <location>
        <begin position="45"/>
        <end position="59"/>
    </location>
</feature>
<accession>A0A0Q3V6X0</accession>
<dbReference type="eggNOG" id="ENOG502SRTZ">
    <property type="taxonomic scope" value="Eukaryota"/>
</dbReference>
<reference evidence="2" key="2">
    <citation type="submission" date="2018-08" db="UniProtKB">
        <authorList>
            <consortium name="EnsemblPlants"/>
        </authorList>
    </citation>
    <scope>IDENTIFICATION</scope>
    <source>
        <strain evidence="2">Yugu1</strain>
    </source>
</reference>
<name>A0A0Q3V6X0_SETIT</name>
<keyword evidence="3" id="KW-1185">Reference proteome</keyword>
<dbReference type="Gramene" id="KQL04683">
    <property type="protein sequence ID" value="KQL04683"/>
    <property type="gene ID" value="SETIT_0017261mg"/>
</dbReference>
<feature type="compositionally biased region" description="Basic residues" evidence="1">
    <location>
        <begin position="142"/>
        <end position="152"/>
    </location>
</feature>
<proteinExistence type="predicted"/>
<protein>
    <submittedName>
        <fullName evidence="2">Uncharacterized protein</fullName>
    </submittedName>
</protein>
<feature type="region of interest" description="Disordered" evidence="1">
    <location>
        <begin position="123"/>
        <end position="242"/>
    </location>
</feature>
<dbReference type="AlphaFoldDB" id="A0A0Q3V6X0"/>
<dbReference type="Proteomes" id="UP000004995">
    <property type="component" value="Unassembled WGS sequence"/>
</dbReference>
<reference evidence="3" key="1">
    <citation type="journal article" date="2012" name="Nat. Biotechnol.">
        <title>Reference genome sequence of the model plant Setaria.</title>
        <authorList>
            <person name="Bennetzen J.L."/>
            <person name="Schmutz J."/>
            <person name="Wang H."/>
            <person name="Percifield R."/>
            <person name="Hawkins J."/>
            <person name="Pontaroli A.C."/>
            <person name="Estep M."/>
            <person name="Feng L."/>
            <person name="Vaughn J.N."/>
            <person name="Grimwood J."/>
            <person name="Jenkins J."/>
            <person name="Barry K."/>
            <person name="Lindquist E."/>
            <person name="Hellsten U."/>
            <person name="Deshpande S."/>
            <person name="Wang X."/>
            <person name="Wu X."/>
            <person name="Mitros T."/>
            <person name="Triplett J."/>
            <person name="Yang X."/>
            <person name="Ye C.Y."/>
            <person name="Mauro-Herrera M."/>
            <person name="Wang L."/>
            <person name="Li P."/>
            <person name="Sharma M."/>
            <person name="Sharma R."/>
            <person name="Ronald P.C."/>
            <person name="Panaud O."/>
            <person name="Kellogg E.A."/>
            <person name="Brutnell T.P."/>
            <person name="Doust A.N."/>
            <person name="Tuskan G.A."/>
            <person name="Rokhsar D."/>
            <person name="Devos K.M."/>
        </authorList>
    </citation>
    <scope>NUCLEOTIDE SEQUENCE [LARGE SCALE GENOMIC DNA]</scope>
    <source>
        <strain evidence="3">cv. Yugu1</strain>
    </source>
</reference>
<dbReference type="InParanoid" id="A0A0Q3V6X0"/>
<sequence>AKVKFLRRGSSQIPGGIAPVSRLCATSSCSSFLMRATSGGSGPASSLKLTSSTVSSRSRPISGGKQELSPLLMSRISLSVPDMLATLAGRHPPKLLCARTTTEAGELPKLSGSWKRRRLWLRKMASSGRSKRRGGTAPSKSLNRRSRKRSAGRSRTTPGNGPTKRLLLRSSSWRRRRRRSVGGRTPQKRLELRWSSARSARRPSSGGRNPAMSPWLRSTPATASSPRRPRKAEGSGAQKTPV</sequence>
<evidence type="ECO:0000313" key="3">
    <source>
        <dbReference type="Proteomes" id="UP000004995"/>
    </source>
</evidence>
<feature type="region of interest" description="Disordered" evidence="1">
    <location>
        <begin position="37"/>
        <end position="65"/>
    </location>
</feature>
<dbReference type="EnsemblPlants" id="KQL04683">
    <property type="protein sequence ID" value="KQL04683"/>
    <property type="gene ID" value="SETIT_0017261mg"/>
</dbReference>
<feature type="compositionally biased region" description="Basic residues" evidence="1">
    <location>
        <begin position="172"/>
        <end position="181"/>
    </location>
</feature>
<feature type="compositionally biased region" description="Low complexity" evidence="1">
    <location>
        <begin position="193"/>
        <end position="208"/>
    </location>
</feature>
<dbReference type="ExpressionAtlas" id="A0A0Q3V6X0">
    <property type="expression patterns" value="baseline"/>
</dbReference>
<dbReference type="EMBL" id="AGNK02002906">
    <property type="status" value="NOT_ANNOTATED_CDS"/>
    <property type="molecule type" value="Genomic_DNA"/>
</dbReference>